<keyword evidence="1" id="KW-0732">Signal</keyword>
<dbReference type="InterPro" id="IPR021326">
    <property type="entry name" value="DUF2931"/>
</dbReference>
<feature type="chain" id="PRO_5003845772" description="DUF2931 family protein" evidence="1">
    <location>
        <begin position="23"/>
        <end position="238"/>
    </location>
</feature>
<evidence type="ECO:0000313" key="2">
    <source>
        <dbReference type="EMBL" id="EKB18173.1"/>
    </source>
</evidence>
<dbReference type="PROSITE" id="PS51257">
    <property type="entry name" value="PROKAR_LIPOPROTEIN"/>
    <property type="match status" value="1"/>
</dbReference>
<dbReference type="PATRIC" id="fig|1073383.3.peg.3197"/>
<sequence length="238" mass="27175">MMTCMRWIFLLLLLPFVTACQAAPTGPKQLDWGHMVGTNADQIWVTEVLLYRQGKLVDASTNGALSSVSANSLKEKDYRWGIGKGRRDVHPAPDRVELEWVSYHDKKRYRISLDLPAAQLERMIAQRYRVKVGNEWREERREEIGLGMATGGYVEAFLSGVRVTPDILLARGIAKEVTDDPYDQRFPLSSQYENRWADFNAKYNQAYQQYPVPSGMAWAPIMDAYRAAQPKTDTDPVQ</sequence>
<dbReference type="Pfam" id="PF11153">
    <property type="entry name" value="DUF2931"/>
    <property type="match status" value="1"/>
</dbReference>
<dbReference type="Proteomes" id="UP000006087">
    <property type="component" value="Unassembled WGS sequence"/>
</dbReference>
<dbReference type="HOGENOM" id="CLU_1182999_0_0_6"/>
<evidence type="ECO:0008006" key="4">
    <source>
        <dbReference type="Google" id="ProtNLM"/>
    </source>
</evidence>
<proteinExistence type="predicted"/>
<feature type="signal peptide" evidence="1">
    <location>
        <begin position="1"/>
        <end position="22"/>
    </location>
</feature>
<gene>
    <name evidence="2" type="ORF">HMPREF1168_03182</name>
</gene>
<dbReference type="AlphaFoldDB" id="K1IVK7"/>
<reference evidence="2 3" key="1">
    <citation type="submission" date="2012-06" db="EMBL/GenBank/DDBJ databases">
        <title>The Genome Sequence of Aeromonas veronii AMC34.</title>
        <authorList>
            <consortium name="The Broad Institute Genome Sequencing Platform"/>
            <person name="Earl A."/>
            <person name="Ward D."/>
            <person name="Feldgarden M."/>
            <person name="Gevers D."/>
            <person name="Graf J."/>
            <person name="Tomasi A."/>
            <person name="Horneman A."/>
            <person name="Walker B."/>
            <person name="Young S.K."/>
            <person name="Zeng Q."/>
            <person name="Gargeya S."/>
            <person name="Fitzgerald M."/>
            <person name="Haas B."/>
            <person name="Abouelleil A."/>
            <person name="Alvarado L."/>
            <person name="Arachchi H.M."/>
            <person name="Berlin A.M."/>
            <person name="Chapman S.B."/>
            <person name="Goldberg J."/>
            <person name="Griggs A."/>
            <person name="Gujja S."/>
            <person name="Hansen M."/>
            <person name="Howarth C."/>
            <person name="Imamovic A."/>
            <person name="Larimer J."/>
            <person name="McCowan C."/>
            <person name="Montmayeur A."/>
            <person name="Murphy C."/>
            <person name="Neiman D."/>
            <person name="Pearson M."/>
            <person name="Priest M."/>
            <person name="Roberts A."/>
            <person name="Saif S."/>
            <person name="Shea T."/>
            <person name="Sisk P."/>
            <person name="Sykes S."/>
            <person name="Wortman J."/>
            <person name="Nusbaum C."/>
            <person name="Birren B."/>
        </authorList>
    </citation>
    <scope>NUCLEOTIDE SEQUENCE [LARGE SCALE GENOMIC DNA]</scope>
    <source>
        <strain evidence="2 3">AMC34</strain>
    </source>
</reference>
<dbReference type="EMBL" id="AGWU01000022">
    <property type="protein sequence ID" value="EKB18173.1"/>
    <property type="molecule type" value="Genomic_DNA"/>
</dbReference>
<evidence type="ECO:0000313" key="3">
    <source>
        <dbReference type="Proteomes" id="UP000006087"/>
    </source>
</evidence>
<evidence type="ECO:0000256" key="1">
    <source>
        <dbReference type="SAM" id="SignalP"/>
    </source>
</evidence>
<protein>
    <recommendedName>
        <fullName evidence="4">DUF2931 family protein</fullName>
    </recommendedName>
</protein>
<name>K1IVK7_AERVE</name>
<organism evidence="2 3">
    <name type="scientific">Aeromonas veronii AMC34</name>
    <dbReference type="NCBI Taxonomy" id="1073383"/>
    <lineage>
        <taxon>Bacteria</taxon>
        <taxon>Pseudomonadati</taxon>
        <taxon>Pseudomonadota</taxon>
        <taxon>Gammaproteobacteria</taxon>
        <taxon>Aeromonadales</taxon>
        <taxon>Aeromonadaceae</taxon>
        <taxon>Aeromonas</taxon>
    </lineage>
</organism>
<accession>K1IVK7</accession>
<comment type="caution">
    <text evidence="2">The sequence shown here is derived from an EMBL/GenBank/DDBJ whole genome shotgun (WGS) entry which is preliminary data.</text>
</comment>